<dbReference type="AlphaFoldDB" id="M3ARV7"/>
<dbReference type="Gene3D" id="1.20.1720.10">
    <property type="entry name" value="Multidrug resistance protein D"/>
    <property type="match status" value="1"/>
</dbReference>
<dbReference type="InterPro" id="IPR036259">
    <property type="entry name" value="MFS_trans_sf"/>
</dbReference>
<reference evidence="8 9" key="1">
    <citation type="journal article" date="2012" name="PLoS Pathog.">
        <title>Diverse lifestyles and strategies of plant pathogenesis encoded in the genomes of eighteen Dothideomycetes fungi.</title>
        <authorList>
            <person name="Ohm R.A."/>
            <person name="Feau N."/>
            <person name="Henrissat B."/>
            <person name="Schoch C.L."/>
            <person name="Horwitz B.A."/>
            <person name="Barry K.W."/>
            <person name="Condon B.J."/>
            <person name="Copeland A.C."/>
            <person name="Dhillon B."/>
            <person name="Glaser F."/>
            <person name="Hesse C.N."/>
            <person name="Kosti I."/>
            <person name="LaButti K."/>
            <person name="Lindquist E.A."/>
            <person name="Lucas S."/>
            <person name="Salamov A.A."/>
            <person name="Bradshaw R.E."/>
            <person name="Ciuffetti L."/>
            <person name="Hamelin R.C."/>
            <person name="Kema G.H.J."/>
            <person name="Lawrence C."/>
            <person name="Scott J.A."/>
            <person name="Spatafora J.W."/>
            <person name="Turgeon B.G."/>
            <person name="de Wit P.J.G.M."/>
            <person name="Zhong S."/>
            <person name="Goodwin S.B."/>
            <person name="Grigoriev I.V."/>
        </authorList>
    </citation>
    <scope>NUCLEOTIDE SEQUENCE [LARGE SCALE GENOMIC DNA]</scope>
    <source>
        <strain evidence="8 9">SO2202</strain>
    </source>
</reference>
<feature type="transmembrane region" description="Helical" evidence="6">
    <location>
        <begin position="369"/>
        <end position="390"/>
    </location>
</feature>
<dbReference type="SUPFAM" id="SSF103473">
    <property type="entry name" value="MFS general substrate transporter"/>
    <property type="match status" value="1"/>
</dbReference>
<feature type="transmembrane region" description="Helical" evidence="6">
    <location>
        <begin position="456"/>
        <end position="478"/>
    </location>
</feature>
<dbReference type="OrthoDB" id="5086884at2759"/>
<dbReference type="OMA" id="WVIIVAR"/>
<dbReference type="Gene3D" id="1.20.1250.20">
    <property type="entry name" value="MFS general substrate transporter like domains"/>
    <property type="match status" value="1"/>
</dbReference>
<accession>M3ARV7</accession>
<evidence type="ECO:0000259" key="7">
    <source>
        <dbReference type="PROSITE" id="PS50850"/>
    </source>
</evidence>
<sequence length="493" mass="53567">MRYCNIWASIHRTYHTWIKTSRPFRSSTPYIIFVIAFSAYTDQFLYAAIVPVTPFALQQSQEAGGGHIASHSQIQSWTTILLAVFGAGCFLASPPWAWFTDHATTRRRPFLLGLLVLWAATILLWFAPNFATQVAGRLAQGLSSAVVWTTGFAVLADTVDSGSLGEVTGYVNLAIDGASMMAPVLGGVVFKHCGYNAVFGLILAVLGVDTICRVAMVEPPQEEDSAVIPKGEVSETTSLDLKSSLHIENVNHASGAESHRTKAHLPAMIRLLFSVRFVAALWGVLTLAVVFSGLEAIIPTTVHTRFGWDSEGSGLLFLPLSLPAMAGPVLGKMTDTYGGRWFLAGSFVVLCPALVLLRLVTEDRVDHKVLLCFLLFAVGCCMAIIPQPLFSEVAHRSRELSRQDKEAGRGSRKTRSGGYYGQAYGYYNMAWSLGNTLGPLLCGFTVEASGWKTATLALGVLSGVTALPVVLCCEGWWFDRRREGPTRKHSGNR</sequence>
<dbReference type="eggNOG" id="KOG3764">
    <property type="taxonomic scope" value="Eukaryota"/>
</dbReference>
<keyword evidence="3 6" id="KW-0812">Transmembrane</keyword>
<dbReference type="InterPro" id="IPR020846">
    <property type="entry name" value="MFS_dom"/>
</dbReference>
<dbReference type="RefSeq" id="XP_016756355.1">
    <property type="nucleotide sequence ID" value="XM_016909306.1"/>
</dbReference>
<dbReference type="PROSITE" id="PS50850">
    <property type="entry name" value="MFS"/>
    <property type="match status" value="1"/>
</dbReference>
<feature type="domain" description="Major facilitator superfamily (MFS) profile" evidence="7">
    <location>
        <begin position="31"/>
        <end position="477"/>
    </location>
</feature>
<feature type="transmembrane region" description="Helical" evidence="6">
    <location>
        <begin position="267"/>
        <end position="291"/>
    </location>
</feature>
<evidence type="ECO:0000313" key="9">
    <source>
        <dbReference type="Proteomes" id="UP000016931"/>
    </source>
</evidence>
<keyword evidence="4 6" id="KW-1133">Transmembrane helix</keyword>
<keyword evidence="9" id="KW-1185">Reference proteome</keyword>
<keyword evidence="5 6" id="KW-0472">Membrane</keyword>
<evidence type="ECO:0000256" key="6">
    <source>
        <dbReference type="SAM" id="Phobius"/>
    </source>
</evidence>
<dbReference type="EMBL" id="KB456272">
    <property type="protein sequence ID" value="EMF08234.1"/>
    <property type="molecule type" value="Genomic_DNA"/>
</dbReference>
<keyword evidence="2" id="KW-0813">Transport</keyword>
<dbReference type="GO" id="GO:0022857">
    <property type="term" value="F:transmembrane transporter activity"/>
    <property type="evidence" value="ECO:0007669"/>
    <property type="project" value="InterPro"/>
</dbReference>
<evidence type="ECO:0000256" key="3">
    <source>
        <dbReference type="ARBA" id="ARBA00022692"/>
    </source>
</evidence>
<dbReference type="Pfam" id="PF07690">
    <property type="entry name" value="MFS_1"/>
    <property type="match status" value="1"/>
</dbReference>
<dbReference type="PANTHER" id="PTHR23506:SF23">
    <property type="entry name" value="GH10249P"/>
    <property type="match status" value="1"/>
</dbReference>
<comment type="subcellular location">
    <subcellularLocation>
        <location evidence="1">Membrane</location>
        <topology evidence="1">Multi-pass membrane protein</topology>
    </subcellularLocation>
</comment>
<dbReference type="CDD" id="cd17325">
    <property type="entry name" value="MFS_MdtG_SLC18_like"/>
    <property type="match status" value="1"/>
</dbReference>
<dbReference type="STRING" id="692275.M3ARV7"/>
<feature type="transmembrane region" description="Helical" evidence="6">
    <location>
        <begin position="337"/>
        <end position="357"/>
    </location>
</feature>
<evidence type="ECO:0000256" key="5">
    <source>
        <dbReference type="ARBA" id="ARBA00023136"/>
    </source>
</evidence>
<feature type="transmembrane region" description="Helical" evidence="6">
    <location>
        <begin position="77"/>
        <end position="98"/>
    </location>
</feature>
<evidence type="ECO:0000256" key="4">
    <source>
        <dbReference type="ARBA" id="ARBA00022989"/>
    </source>
</evidence>
<evidence type="ECO:0000256" key="1">
    <source>
        <dbReference type="ARBA" id="ARBA00004141"/>
    </source>
</evidence>
<proteinExistence type="predicted"/>
<dbReference type="PANTHER" id="PTHR23506">
    <property type="entry name" value="GH10249P"/>
    <property type="match status" value="1"/>
</dbReference>
<dbReference type="GO" id="GO:0016020">
    <property type="term" value="C:membrane"/>
    <property type="evidence" value="ECO:0007669"/>
    <property type="project" value="UniProtKB-SubCell"/>
</dbReference>
<name>M3ARV7_SPHMS</name>
<protein>
    <submittedName>
        <fullName evidence="8">MFS general substrate transporter</fullName>
    </submittedName>
</protein>
<dbReference type="InterPro" id="IPR050930">
    <property type="entry name" value="MFS_Vesicular_Transporter"/>
</dbReference>
<evidence type="ECO:0000313" key="8">
    <source>
        <dbReference type="EMBL" id="EMF08234.1"/>
    </source>
</evidence>
<organism evidence="8 9">
    <name type="scientific">Sphaerulina musiva (strain SO2202)</name>
    <name type="common">Poplar stem canker fungus</name>
    <name type="synonym">Septoria musiva</name>
    <dbReference type="NCBI Taxonomy" id="692275"/>
    <lineage>
        <taxon>Eukaryota</taxon>
        <taxon>Fungi</taxon>
        <taxon>Dikarya</taxon>
        <taxon>Ascomycota</taxon>
        <taxon>Pezizomycotina</taxon>
        <taxon>Dothideomycetes</taxon>
        <taxon>Dothideomycetidae</taxon>
        <taxon>Mycosphaerellales</taxon>
        <taxon>Mycosphaerellaceae</taxon>
        <taxon>Sphaerulina</taxon>
    </lineage>
</organism>
<evidence type="ECO:0000256" key="2">
    <source>
        <dbReference type="ARBA" id="ARBA00022448"/>
    </source>
</evidence>
<dbReference type="InterPro" id="IPR011701">
    <property type="entry name" value="MFS"/>
</dbReference>
<feature type="transmembrane region" description="Helical" evidence="6">
    <location>
        <begin position="110"/>
        <end position="127"/>
    </location>
</feature>
<feature type="transmembrane region" description="Helical" evidence="6">
    <location>
        <begin position="30"/>
        <end position="57"/>
    </location>
</feature>
<dbReference type="Proteomes" id="UP000016931">
    <property type="component" value="Unassembled WGS sequence"/>
</dbReference>
<gene>
    <name evidence="8" type="ORF">SEPMUDRAFT_54548</name>
</gene>
<dbReference type="GeneID" id="27906443"/>
<dbReference type="HOGENOM" id="CLU_001265_51_3_1"/>